<name>A0AAD9MNK5_9ANNE</name>
<dbReference type="GO" id="GO:0016272">
    <property type="term" value="C:prefoldin complex"/>
    <property type="evidence" value="ECO:0007669"/>
    <property type="project" value="InterPro"/>
</dbReference>
<comment type="caution">
    <text evidence="3">The sequence shown here is derived from an EMBL/GenBank/DDBJ whole genome shotgun (WGS) entry which is preliminary data.</text>
</comment>
<dbReference type="GO" id="GO:0051082">
    <property type="term" value="F:unfolded protein binding"/>
    <property type="evidence" value="ECO:0007669"/>
    <property type="project" value="TreeGrafter"/>
</dbReference>
<keyword evidence="2" id="KW-0175">Coiled coil</keyword>
<feature type="coiled-coil region" evidence="2">
    <location>
        <begin position="22"/>
        <end position="59"/>
    </location>
</feature>
<evidence type="ECO:0000256" key="2">
    <source>
        <dbReference type="SAM" id="Coils"/>
    </source>
</evidence>
<dbReference type="PANTHER" id="PTHR21100:SF9">
    <property type="entry name" value="PREFOLDIN SUBUNIT 4"/>
    <property type="match status" value="1"/>
</dbReference>
<dbReference type="GO" id="GO:0005737">
    <property type="term" value="C:cytoplasm"/>
    <property type="evidence" value="ECO:0007669"/>
    <property type="project" value="TreeGrafter"/>
</dbReference>
<dbReference type="InterPro" id="IPR016661">
    <property type="entry name" value="PFDN4"/>
</dbReference>
<sequence length="86" mass="9855">MAKVAKESEVVTFEDQQKINKFARINAKLQDLKGDLEGKRKELENLEDAENEVLMISDEDPILYPLIIDLACVQIQKPCIWIQSLP</sequence>
<keyword evidence="1" id="KW-0143">Chaperone</keyword>
<dbReference type="Proteomes" id="UP001208570">
    <property type="component" value="Unassembled WGS sequence"/>
</dbReference>
<organism evidence="3 4">
    <name type="scientific">Paralvinella palmiformis</name>
    <dbReference type="NCBI Taxonomy" id="53620"/>
    <lineage>
        <taxon>Eukaryota</taxon>
        <taxon>Metazoa</taxon>
        <taxon>Spiralia</taxon>
        <taxon>Lophotrochozoa</taxon>
        <taxon>Annelida</taxon>
        <taxon>Polychaeta</taxon>
        <taxon>Sedentaria</taxon>
        <taxon>Canalipalpata</taxon>
        <taxon>Terebellida</taxon>
        <taxon>Terebelliformia</taxon>
        <taxon>Alvinellidae</taxon>
        <taxon>Paralvinella</taxon>
    </lineage>
</organism>
<evidence type="ECO:0000313" key="3">
    <source>
        <dbReference type="EMBL" id="KAK2139900.1"/>
    </source>
</evidence>
<dbReference type="PANTHER" id="PTHR21100">
    <property type="entry name" value="PREFOLDIN SUBUNIT 4"/>
    <property type="match status" value="1"/>
</dbReference>
<evidence type="ECO:0000313" key="4">
    <source>
        <dbReference type="Proteomes" id="UP001208570"/>
    </source>
</evidence>
<evidence type="ECO:0008006" key="5">
    <source>
        <dbReference type="Google" id="ProtNLM"/>
    </source>
</evidence>
<evidence type="ECO:0000256" key="1">
    <source>
        <dbReference type="ARBA" id="ARBA00023186"/>
    </source>
</evidence>
<proteinExistence type="predicted"/>
<protein>
    <recommendedName>
        <fullName evidence="5">Prefoldin subunit 4</fullName>
    </recommendedName>
</protein>
<reference evidence="3" key="1">
    <citation type="journal article" date="2023" name="Mol. Biol. Evol.">
        <title>Third-Generation Sequencing Reveals the Adaptive Role of the Epigenome in Three Deep-Sea Polychaetes.</title>
        <authorList>
            <person name="Perez M."/>
            <person name="Aroh O."/>
            <person name="Sun Y."/>
            <person name="Lan Y."/>
            <person name="Juniper S.K."/>
            <person name="Young C.R."/>
            <person name="Angers B."/>
            <person name="Qian P.Y."/>
        </authorList>
    </citation>
    <scope>NUCLEOTIDE SEQUENCE</scope>
    <source>
        <strain evidence="3">P08H-3</strain>
    </source>
</reference>
<gene>
    <name evidence="3" type="ORF">LSH36_1567g00018</name>
</gene>
<dbReference type="GO" id="GO:0006457">
    <property type="term" value="P:protein folding"/>
    <property type="evidence" value="ECO:0007669"/>
    <property type="project" value="InterPro"/>
</dbReference>
<dbReference type="AlphaFoldDB" id="A0AAD9MNK5"/>
<dbReference type="EMBL" id="JAODUP010001566">
    <property type="protein sequence ID" value="KAK2139900.1"/>
    <property type="molecule type" value="Genomic_DNA"/>
</dbReference>
<keyword evidence="4" id="KW-1185">Reference proteome</keyword>
<accession>A0AAD9MNK5</accession>